<feature type="region of interest" description="Disordered" evidence="1">
    <location>
        <begin position="135"/>
        <end position="163"/>
    </location>
</feature>
<dbReference type="GO" id="GO:0030247">
    <property type="term" value="F:polysaccharide binding"/>
    <property type="evidence" value="ECO:0007669"/>
    <property type="project" value="InterPro"/>
</dbReference>
<dbReference type="SUPFAM" id="SSF49384">
    <property type="entry name" value="Carbohydrate-binding domain"/>
    <property type="match status" value="1"/>
</dbReference>
<dbReference type="GO" id="GO:0005975">
    <property type="term" value="P:carbohydrate metabolic process"/>
    <property type="evidence" value="ECO:0007669"/>
    <property type="project" value="InterPro"/>
</dbReference>
<protein>
    <recommendedName>
        <fullName evidence="3">CBM2 domain-containing protein</fullName>
    </recommendedName>
</protein>
<feature type="transmembrane region" description="Helical" evidence="2">
    <location>
        <begin position="99"/>
        <end position="121"/>
    </location>
</feature>
<keyword evidence="2" id="KW-1133">Transmembrane helix</keyword>
<feature type="compositionally biased region" description="Basic and acidic residues" evidence="1">
    <location>
        <begin position="66"/>
        <end position="81"/>
    </location>
</feature>
<dbReference type="Gene3D" id="2.60.40.290">
    <property type="match status" value="1"/>
</dbReference>
<dbReference type="InterPro" id="IPR012291">
    <property type="entry name" value="CBM2_carb-bd_dom_sf"/>
</dbReference>
<evidence type="ECO:0000313" key="5">
    <source>
        <dbReference type="Proteomes" id="UP000294513"/>
    </source>
</evidence>
<dbReference type="AlphaFoldDB" id="A0A4R5AF32"/>
<evidence type="ECO:0000256" key="2">
    <source>
        <dbReference type="SAM" id="Phobius"/>
    </source>
</evidence>
<dbReference type="RefSeq" id="WP_131902272.1">
    <property type="nucleotide sequence ID" value="NZ_SMKU01000337.1"/>
</dbReference>
<evidence type="ECO:0000259" key="3">
    <source>
        <dbReference type="SMART" id="SM00637"/>
    </source>
</evidence>
<dbReference type="Pfam" id="PF00553">
    <property type="entry name" value="CBM_2"/>
    <property type="match status" value="1"/>
</dbReference>
<dbReference type="OrthoDB" id="3474381at2"/>
<dbReference type="InterPro" id="IPR001919">
    <property type="entry name" value="CBD2"/>
</dbReference>
<dbReference type="Proteomes" id="UP000294513">
    <property type="component" value="Unassembled WGS sequence"/>
</dbReference>
<dbReference type="InterPro" id="IPR008965">
    <property type="entry name" value="CBM2/CBM3_carb-bd_dom_sf"/>
</dbReference>
<dbReference type="SMART" id="SM00637">
    <property type="entry name" value="CBD_II"/>
    <property type="match status" value="1"/>
</dbReference>
<feature type="region of interest" description="Disordered" evidence="1">
    <location>
        <begin position="1"/>
        <end position="38"/>
    </location>
</feature>
<dbReference type="GO" id="GO:0004553">
    <property type="term" value="F:hydrolase activity, hydrolyzing O-glycosyl compounds"/>
    <property type="evidence" value="ECO:0007669"/>
    <property type="project" value="InterPro"/>
</dbReference>
<comment type="caution">
    <text evidence="4">The sequence shown here is derived from an EMBL/GenBank/DDBJ whole genome shotgun (WGS) entry which is preliminary data.</text>
</comment>
<organism evidence="4 5">
    <name type="scientific">Actinomadura rubrisoli</name>
    <dbReference type="NCBI Taxonomy" id="2530368"/>
    <lineage>
        <taxon>Bacteria</taxon>
        <taxon>Bacillati</taxon>
        <taxon>Actinomycetota</taxon>
        <taxon>Actinomycetes</taxon>
        <taxon>Streptosporangiales</taxon>
        <taxon>Thermomonosporaceae</taxon>
        <taxon>Actinomadura</taxon>
    </lineage>
</organism>
<reference evidence="4 5" key="1">
    <citation type="submission" date="2019-03" db="EMBL/GenBank/DDBJ databases">
        <title>Draft genome sequences of novel Actinobacteria.</title>
        <authorList>
            <person name="Sahin N."/>
            <person name="Ay H."/>
            <person name="Saygin H."/>
        </authorList>
    </citation>
    <scope>NUCLEOTIDE SEQUENCE [LARGE SCALE GENOMIC DNA]</scope>
    <source>
        <strain evidence="4 5">H3C3</strain>
    </source>
</reference>
<evidence type="ECO:0000313" key="4">
    <source>
        <dbReference type="EMBL" id="TDD68552.1"/>
    </source>
</evidence>
<evidence type="ECO:0000256" key="1">
    <source>
        <dbReference type="SAM" id="MobiDB-lite"/>
    </source>
</evidence>
<name>A0A4R5AF32_9ACTN</name>
<gene>
    <name evidence="4" type="ORF">E1298_38335</name>
</gene>
<keyword evidence="2" id="KW-0472">Membrane</keyword>
<dbReference type="EMBL" id="SMKU01000337">
    <property type="protein sequence ID" value="TDD68552.1"/>
    <property type="molecule type" value="Genomic_DNA"/>
</dbReference>
<feature type="compositionally biased region" description="Low complexity" evidence="1">
    <location>
        <begin position="20"/>
        <end position="29"/>
    </location>
</feature>
<feature type="region of interest" description="Disordered" evidence="1">
    <location>
        <begin position="52"/>
        <end position="90"/>
    </location>
</feature>
<accession>A0A4R5AF32</accession>
<sequence>MGRHTKFEQSDDEPVPDAQAPAGPFFGAPHGSSYEAFSSPTDDQVFVASYEREPAYEQGIPGGHQPDARIVPEPDADRPDPPSRPGTTTKKRVGKLFSLLPVPLLPIVALVVAVGVVAYALSTQQISLNFAGGAPKDPARNAHDSQVSQRGPGERASRGGGRPDGLVVEFRVVSRAPGGFKATATIVNQGQAPVARWALAFKIRDASVRALSGATVVRTGSLAFVRGRTGIAPGRSVRIVFTARGTATKPYYCLLNHLACALV</sequence>
<proteinExistence type="predicted"/>
<keyword evidence="2" id="KW-0812">Transmembrane</keyword>
<feature type="domain" description="CBM2" evidence="3">
    <location>
        <begin position="166"/>
        <end position="260"/>
    </location>
</feature>
<keyword evidence="5" id="KW-1185">Reference proteome</keyword>